<comment type="caution">
    <text evidence="1">The sequence shown here is derived from an EMBL/GenBank/DDBJ whole genome shotgun (WGS) entry which is preliminary data.</text>
</comment>
<gene>
    <name evidence="1" type="ORF">FEA48_10400</name>
</gene>
<evidence type="ECO:0000313" key="2">
    <source>
        <dbReference type="Proteomes" id="UP000307510"/>
    </source>
</evidence>
<protein>
    <submittedName>
        <fullName evidence="1">Uncharacterized protein</fullName>
    </submittedName>
</protein>
<dbReference type="AlphaFoldDB" id="A0A5R9A7G2"/>
<name>A0A5R9A7G2_PSENT</name>
<dbReference type="EMBL" id="VASG01000003">
    <property type="protein sequence ID" value="TLP74623.1"/>
    <property type="molecule type" value="Genomic_DNA"/>
</dbReference>
<reference evidence="2" key="2">
    <citation type="submission" date="2019-06" db="EMBL/GenBank/DDBJ databases">
        <title>AzeR, a transcriptional regulator that responds to azelaic acid in Pseudomonas nitroreducens.</title>
        <authorList>
            <person name="Bez C."/>
            <person name="Javvadi S.G."/>
            <person name="Bertani I."/>
            <person name="Devescovi G."/>
            <person name="Studholme D.J."/>
            <person name="Geller A."/>
            <person name="Levy A."/>
            <person name="Venturi V."/>
        </authorList>
    </citation>
    <scope>NUCLEOTIDE SEQUENCE [LARGE SCALE GENOMIC DNA]</scope>
    <source>
        <strain evidence="2">DSM 9128</strain>
    </source>
</reference>
<sequence length="84" mass="9481">MFLQELTRFIERHGTLGYRHDVTPLLLKISIIRKLRCESIRIGKGCQCRTKIGRIGRDGPFLGRFKPLLMSGEPLLAGCSVGRV</sequence>
<accession>A0A5R9A7G2</accession>
<proteinExistence type="predicted"/>
<evidence type="ECO:0000313" key="1">
    <source>
        <dbReference type="EMBL" id="TLP74623.1"/>
    </source>
</evidence>
<organism evidence="1 2">
    <name type="scientific">Pseudomonas nitroreducens</name>
    <dbReference type="NCBI Taxonomy" id="46680"/>
    <lineage>
        <taxon>Bacteria</taxon>
        <taxon>Pseudomonadati</taxon>
        <taxon>Pseudomonadota</taxon>
        <taxon>Gammaproteobacteria</taxon>
        <taxon>Pseudomonadales</taxon>
        <taxon>Pseudomonadaceae</taxon>
        <taxon>Pseudomonas</taxon>
    </lineage>
</organism>
<dbReference type="Proteomes" id="UP000307510">
    <property type="component" value="Unassembled WGS sequence"/>
</dbReference>
<reference evidence="1 2" key="1">
    <citation type="submission" date="2019-05" db="EMBL/GenBank/DDBJ databases">
        <authorList>
            <person name="Moore K."/>
            <person name="O'Neill P."/>
            <person name="Farbos A."/>
            <person name="Studholme D.J."/>
        </authorList>
    </citation>
    <scope>NUCLEOTIDE SEQUENCE [LARGE SCALE GENOMIC DNA]</scope>
    <source>
        <strain evidence="1 2">DSM 9128</strain>
    </source>
</reference>